<protein>
    <submittedName>
        <fullName evidence="2">Uncharacterized protein</fullName>
    </submittedName>
</protein>
<feature type="transmembrane region" description="Helical" evidence="1">
    <location>
        <begin position="234"/>
        <end position="253"/>
    </location>
</feature>
<name>A0A8T6R2D5_9MICO</name>
<dbReference type="Proteomes" id="UP000287866">
    <property type="component" value="Unassembled WGS sequence"/>
</dbReference>
<gene>
    <name evidence="2" type="ORF">EPD83_008320</name>
</gene>
<dbReference type="RefSeq" id="WP_165566454.1">
    <property type="nucleotide sequence ID" value="NZ_SAYU02000021.1"/>
</dbReference>
<keyword evidence="1" id="KW-1133">Transmembrane helix</keyword>
<evidence type="ECO:0000313" key="3">
    <source>
        <dbReference type="Proteomes" id="UP000287866"/>
    </source>
</evidence>
<evidence type="ECO:0000256" key="1">
    <source>
        <dbReference type="SAM" id="Phobius"/>
    </source>
</evidence>
<sequence>MAQRDAPPASRPEPSATSVINEKGLSKAFAWTAAGFTAAASVLTFLGIKEGTLDQGLRIYAPATMCIFVLLGIGVVCALFSRAVTFGSRTRLWALIAVLLVMLLATSVYLPEAADTPPAGGGMKAWLLETSHPWIGGALFVVAAACAVAAYALAIDGGPTVTGTRARVVLWAAWSLVLGALAVGLLLPRTVDEGSGRVLVDAGRIMTVGLTLVLVGGFLALLGWSLLRMITLPTTAALVVVAVSATSLGLYGATKLAVQSKSLAVVPSVVADVGTAEGRSTLEVSVRADRSRGRNLALQVWGTPRARAARVTDEPSTAAAAVARSDIWSEVLRPDGLDRIERTISIPISPTRWDSVSVGYCLVGDEEIGGPTCPTGPDGAPVVTSEVVRVRNPASGPGLAEVSAAIEPGRSNTLEATFAASDVQPGTLTRVELCRSRNGRHTRHVLDATVSSGPDGTATWSATVPRGRSGETLVLRHTACPPGGPCPAEWRTIASFVNE</sequence>
<keyword evidence="1" id="KW-0472">Membrane</keyword>
<dbReference type="AlphaFoldDB" id="A0A8T6R2D5"/>
<feature type="transmembrane region" description="Helical" evidence="1">
    <location>
        <begin position="60"/>
        <end position="80"/>
    </location>
</feature>
<accession>A0A8T6R2D5</accession>
<feature type="transmembrane region" description="Helical" evidence="1">
    <location>
        <begin position="131"/>
        <end position="154"/>
    </location>
</feature>
<feature type="transmembrane region" description="Helical" evidence="1">
    <location>
        <begin position="92"/>
        <end position="111"/>
    </location>
</feature>
<dbReference type="EMBL" id="SAYU02000021">
    <property type="protein sequence ID" value="NHA68056.1"/>
    <property type="molecule type" value="Genomic_DNA"/>
</dbReference>
<organism evidence="2 3">
    <name type="scientific">Phycicoccus flavus</name>
    <dbReference type="NCBI Taxonomy" id="2502783"/>
    <lineage>
        <taxon>Bacteria</taxon>
        <taxon>Bacillati</taxon>
        <taxon>Actinomycetota</taxon>
        <taxon>Actinomycetes</taxon>
        <taxon>Micrococcales</taxon>
        <taxon>Intrasporangiaceae</taxon>
        <taxon>Phycicoccus</taxon>
    </lineage>
</organism>
<keyword evidence="1" id="KW-0812">Transmembrane</keyword>
<feature type="transmembrane region" description="Helical" evidence="1">
    <location>
        <begin position="28"/>
        <end position="48"/>
    </location>
</feature>
<evidence type="ECO:0000313" key="2">
    <source>
        <dbReference type="EMBL" id="NHA68056.1"/>
    </source>
</evidence>
<comment type="caution">
    <text evidence="2">The sequence shown here is derived from an EMBL/GenBank/DDBJ whole genome shotgun (WGS) entry which is preliminary data.</text>
</comment>
<reference evidence="2" key="1">
    <citation type="submission" date="2020-03" db="EMBL/GenBank/DDBJ databases">
        <title>Phycicoccus flavus sp. nov., a novel endophytic actinobacterium isolated from branch of Kandelia candel.</title>
        <authorList>
            <person name="Tuo L."/>
        </authorList>
    </citation>
    <scope>NUCLEOTIDE SEQUENCE</scope>
    <source>
        <strain evidence="2">CMS6Z-2</strain>
    </source>
</reference>
<proteinExistence type="predicted"/>
<feature type="transmembrane region" description="Helical" evidence="1">
    <location>
        <begin position="207"/>
        <end position="227"/>
    </location>
</feature>
<feature type="transmembrane region" description="Helical" evidence="1">
    <location>
        <begin position="166"/>
        <end position="187"/>
    </location>
</feature>
<keyword evidence="3" id="KW-1185">Reference proteome</keyword>